<keyword evidence="3 7" id="KW-0067">ATP-binding</keyword>
<dbReference type="SUPFAM" id="SSF52540">
    <property type="entry name" value="P-loop containing nucleoside triphosphate hydrolases"/>
    <property type="match status" value="1"/>
</dbReference>
<protein>
    <submittedName>
        <fullName evidence="7">ABC transporter ATP-binding protein</fullName>
    </submittedName>
</protein>
<reference evidence="8" key="1">
    <citation type="journal article" date="2019" name="Int. J. Syst. Evol. Microbiol.">
        <title>The Global Catalogue of Microorganisms (GCM) 10K type strain sequencing project: providing services to taxonomists for standard genome sequencing and annotation.</title>
        <authorList>
            <consortium name="The Broad Institute Genomics Platform"/>
            <consortium name="The Broad Institute Genome Sequencing Center for Infectious Disease"/>
            <person name="Wu L."/>
            <person name="Ma J."/>
        </authorList>
    </citation>
    <scope>NUCLEOTIDE SEQUENCE [LARGE SCALE GENOMIC DNA]</scope>
    <source>
        <strain evidence="8">KCTC 62164</strain>
    </source>
</reference>
<dbReference type="InterPro" id="IPR003593">
    <property type="entry name" value="AAA+_ATPase"/>
</dbReference>
<evidence type="ECO:0000256" key="5">
    <source>
        <dbReference type="ARBA" id="ARBA00037066"/>
    </source>
</evidence>
<dbReference type="Proteomes" id="UP001595444">
    <property type="component" value="Unassembled WGS sequence"/>
</dbReference>
<dbReference type="EMBL" id="JBHRSL010000010">
    <property type="protein sequence ID" value="MFC3052793.1"/>
    <property type="molecule type" value="Genomic_DNA"/>
</dbReference>
<keyword evidence="4" id="KW-1278">Translocase</keyword>
<keyword evidence="1" id="KW-0813">Transport</keyword>
<dbReference type="GO" id="GO:0005524">
    <property type="term" value="F:ATP binding"/>
    <property type="evidence" value="ECO:0007669"/>
    <property type="project" value="UniProtKB-KW"/>
</dbReference>
<evidence type="ECO:0000256" key="4">
    <source>
        <dbReference type="ARBA" id="ARBA00022967"/>
    </source>
</evidence>
<name>A0ABV7D6G4_9PROT</name>
<evidence type="ECO:0000256" key="2">
    <source>
        <dbReference type="ARBA" id="ARBA00022741"/>
    </source>
</evidence>
<keyword evidence="2" id="KW-0547">Nucleotide-binding</keyword>
<feature type="domain" description="ABC transporter" evidence="6">
    <location>
        <begin position="4"/>
        <end position="239"/>
    </location>
</feature>
<evidence type="ECO:0000313" key="7">
    <source>
        <dbReference type="EMBL" id="MFC3052793.1"/>
    </source>
</evidence>
<gene>
    <name evidence="7" type="ORF">ACFOKA_12835</name>
</gene>
<keyword evidence="8" id="KW-1185">Reference proteome</keyword>
<dbReference type="SMART" id="SM00382">
    <property type="entry name" value="AAA"/>
    <property type="match status" value="1"/>
</dbReference>
<comment type="caution">
    <text evidence="7">The sequence shown here is derived from an EMBL/GenBank/DDBJ whole genome shotgun (WGS) entry which is preliminary data.</text>
</comment>
<accession>A0ABV7D6G4</accession>
<dbReference type="PANTHER" id="PTHR42794">
    <property type="entry name" value="HEMIN IMPORT ATP-BINDING PROTEIN HMUV"/>
    <property type="match status" value="1"/>
</dbReference>
<evidence type="ECO:0000313" key="8">
    <source>
        <dbReference type="Proteomes" id="UP001595444"/>
    </source>
</evidence>
<dbReference type="Pfam" id="PF00005">
    <property type="entry name" value="ABC_tran"/>
    <property type="match status" value="1"/>
</dbReference>
<dbReference type="InterPro" id="IPR027417">
    <property type="entry name" value="P-loop_NTPase"/>
</dbReference>
<proteinExistence type="predicted"/>
<evidence type="ECO:0000256" key="3">
    <source>
        <dbReference type="ARBA" id="ARBA00022840"/>
    </source>
</evidence>
<evidence type="ECO:0000259" key="6">
    <source>
        <dbReference type="PROSITE" id="PS50893"/>
    </source>
</evidence>
<dbReference type="PROSITE" id="PS50893">
    <property type="entry name" value="ABC_TRANSPORTER_2"/>
    <property type="match status" value="1"/>
</dbReference>
<dbReference type="InterPro" id="IPR003439">
    <property type="entry name" value="ABC_transporter-like_ATP-bd"/>
</dbReference>
<sequence>MTGLELKNISATLEGMAVLSGVSFAVKPGEVVGLIGPNGAGKTTVLKAALGLLPLVGGTVFLDGQLLEGMNAKDRACKVAYVPQGAPVHWPLTAERTVALGRIPHISPWQNITADDTAAIEKAMRVTDCWKLRDRLVTTLSGGERARVLLARAIAVNAYFLLADEPTASLDPAHQLQVMEILKEQASNGVGAVVVMHDLALAARTCDRLILICEGRVLAAGTPGHVLTDANIQKAFHVSVSRWKAGGVDMIAPIARIDS</sequence>
<organism evidence="7 8">
    <name type="scientific">Kordiimonas pumila</name>
    <dbReference type="NCBI Taxonomy" id="2161677"/>
    <lineage>
        <taxon>Bacteria</taxon>
        <taxon>Pseudomonadati</taxon>
        <taxon>Pseudomonadota</taxon>
        <taxon>Alphaproteobacteria</taxon>
        <taxon>Kordiimonadales</taxon>
        <taxon>Kordiimonadaceae</taxon>
        <taxon>Kordiimonas</taxon>
    </lineage>
</organism>
<dbReference type="PANTHER" id="PTHR42794:SF1">
    <property type="entry name" value="HEMIN IMPORT ATP-BINDING PROTEIN HMUV"/>
    <property type="match status" value="1"/>
</dbReference>
<comment type="function">
    <text evidence="5">Part of the ABC transporter complex HmuTUV involved in hemin import. Responsible for energy coupling to the transport system.</text>
</comment>
<dbReference type="CDD" id="cd03214">
    <property type="entry name" value="ABC_Iron-Siderophores_B12_Hemin"/>
    <property type="match status" value="1"/>
</dbReference>
<dbReference type="Gene3D" id="3.40.50.300">
    <property type="entry name" value="P-loop containing nucleotide triphosphate hydrolases"/>
    <property type="match status" value="1"/>
</dbReference>
<evidence type="ECO:0000256" key="1">
    <source>
        <dbReference type="ARBA" id="ARBA00022448"/>
    </source>
</evidence>
<dbReference type="InterPro" id="IPR017871">
    <property type="entry name" value="ABC_transporter-like_CS"/>
</dbReference>
<dbReference type="PROSITE" id="PS00211">
    <property type="entry name" value="ABC_TRANSPORTER_1"/>
    <property type="match status" value="1"/>
</dbReference>
<dbReference type="RefSeq" id="WP_228073595.1">
    <property type="nucleotide sequence ID" value="NZ_CP061205.1"/>
</dbReference>